<dbReference type="UniPathway" id="UPA00047">
    <property type="reaction ID" value="UER00055"/>
</dbReference>
<dbReference type="GO" id="GO:1990610">
    <property type="term" value="F:acetolactate synthase regulator activity"/>
    <property type="evidence" value="ECO:0007669"/>
    <property type="project" value="InterPro"/>
</dbReference>
<dbReference type="EMBL" id="FNTI01000001">
    <property type="protein sequence ID" value="SEC58766.1"/>
    <property type="molecule type" value="Genomic_DNA"/>
</dbReference>
<dbReference type="InterPro" id="IPR045865">
    <property type="entry name" value="ACT-like_dom_sf"/>
</dbReference>
<evidence type="ECO:0000256" key="1">
    <source>
        <dbReference type="ARBA" id="ARBA00004974"/>
    </source>
</evidence>
<dbReference type="GO" id="GO:0009099">
    <property type="term" value="P:L-valine biosynthetic process"/>
    <property type="evidence" value="ECO:0007669"/>
    <property type="project" value="UniProtKB-UniPathway"/>
</dbReference>
<evidence type="ECO:0000259" key="9">
    <source>
        <dbReference type="PROSITE" id="PS51671"/>
    </source>
</evidence>
<dbReference type="GO" id="GO:0005829">
    <property type="term" value="C:cytosol"/>
    <property type="evidence" value="ECO:0007669"/>
    <property type="project" value="TreeGrafter"/>
</dbReference>
<evidence type="ECO:0000256" key="6">
    <source>
        <dbReference type="ARBA" id="ARBA00022605"/>
    </source>
</evidence>
<proteinExistence type="inferred from homology"/>
<dbReference type="EC" id="2.2.1.6" evidence="5"/>
<dbReference type="InterPro" id="IPR002912">
    <property type="entry name" value="ACT_dom"/>
</dbReference>
<dbReference type="CDD" id="cd04878">
    <property type="entry name" value="ACT_AHAS"/>
    <property type="match status" value="1"/>
</dbReference>
<evidence type="ECO:0000256" key="5">
    <source>
        <dbReference type="ARBA" id="ARBA00013145"/>
    </source>
</evidence>
<dbReference type="PROSITE" id="PS51671">
    <property type="entry name" value="ACT"/>
    <property type="match status" value="1"/>
</dbReference>
<dbReference type="GO" id="GO:0009097">
    <property type="term" value="P:isoleucine biosynthetic process"/>
    <property type="evidence" value="ECO:0007669"/>
    <property type="project" value="UniProtKB-UniPathway"/>
</dbReference>
<gene>
    <name evidence="10" type="ORF">SAMN05444171_1784</name>
</gene>
<keyword evidence="6" id="KW-0028">Amino-acid biosynthesis</keyword>
<evidence type="ECO:0000313" key="10">
    <source>
        <dbReference type="EMBL" id="SEC58766.1"/>
    </source>
</evidence>
<evidence type="ECO:0000256" key="7">
    <source>
        <dbReference type="ARBA" id="ARBA00023304"/>
    </source>
</evidence>
<accession>A0A1H4TQI7</accession>
<feature type="domain" description="ACT" evidence="9">
    <location>
        <begin position="83"/>
        <end position="158"/>
    </location>
</feature>
<dbReference type="InterPro" id="IPR027271">
    <property type="entry name" value="Acetolactate_synth/TF_NikR_C"/>
</dbReference>
<dbReference type="GO" id="GO:0003984">
    <property type="term" value="F:acetolactate synthase activity"/>
    <property type="evidence" value="ECO:0007669"/>
    <property type="project" value="UniProtKB-EC"/>
</dbReference>
<dbReference type="PANTHER" id="PTHR30239:SF0">
    <property type="entry name" value="ACETOLACTATE SYNTHASE SMALL SUBUNIT 1, CHLOROPLASTIC"/>
    <property type="match status" value="1"/>
</dbReference>
<comment type="similarity">
    <text evidence="3">Belongs to the acetolactate synthase small subunit family.</text>
</comment>
<dbReference type="AlphaFoldDB" id="A0A1H4TQI7"/>
<organism evidence="10 11">
    <name type="scientific">Bradyrhizobium lablabi</name>
    <dbReference type="NCBI Taxonomy" id="722472"/>
    <lineage>
        <taxon>Bacteria</taxon>
        <taxon>Pseudomonadati</taxon>
        <taxon>Pseudomonadota</taxon>
        <taxon>Alphaproteobacteria</taxon>
        <taxon>Hyphomicrobiales</taxon>
        <taxon>Nitrobacteraceae</taxon>
        <taxon>Bradyrhizobium</taxon>
    </lineage>
</organism>
<protein>
    <recommendedName>
        <fullName evidence="5">acetolactate synthase</fullName>
        <ecNumber evidence="5">2.2.1.6</ecNumber>
    </recommendedName>
</protein>
<sequence>MSRRQIEWRCEDDYRRATNTDVIVRLDRTIQYAAASGVIPDAGDYWMPAFAGMTTENDKGTTMNQPASAYFLEERHDPTEAHTLSVLVQNEPGVLARVIGLFSGRGYNIESLTVSETESQKHLSRITIVTTGTPMVIEQIKHQLDRMVPVYRVVDMTLTGRSIERELAMVKVRGGGDSRVEALRLADAFRARVIDATTESFVFEITGNSAKISQFIDLMRPLGLVEVSRTGVAAIGRGPEGM</sequence>
<dbReference type="InterPro" id="IPR039557">
    <property type="entry name" value="AHAS_ACT"/>
</dbReference>
<evidence type="ECO:0000256" key="8">
    <source>
        <dbReference type="ARBA" id="ARBA00048670"/>
    </source>
</evidence>
<dbReference type="Proteomes" id="UP000183208">
    <property type="component" value="Unassembled WGS sequence"/>
</dbReference>
<name>A0A1H4TQI7_9BRAD</name>
<comment type="pathway">
    <text evidence="2">Amino-acid biosynthesis; L-valine biosynthesis; L-valine from pyruvate: step 1/4.</text>
</comment>
<dbReference type="Gene3D" id="3.30.70.260">
    <property type="match status" value="1"/>
</dbReference>
<dbReference type="InterPro" id="IPR004789">
    <property type="entry name" value="Acetalactate_synth_ssu"/>
</dbReference>
<keyword evidence="7" id="KW-0100">Branched-chain amino acid biosynthesis</keyword>
<comment type="subunit">
    <text evidence="4">Dimer of large and small chains.</text>
</comment>
<dbReference type="FunFam" id="3.30.70.260:FF:000001">
    <property type="entry name" value="Acetolactate synthase, small subunit"/>
    <property type="match status" value="1"/>
</dbReference>
<dbReference type="PANTHER" id="PTHR30239">
    <property type="entry name" value="ACETOLACTATE SYNTHASE SMALL SUBUNIT"/>
    <property type="match status" value="1"/>
</dbReference>
<comment type="catalytic activity">
    <reaction evidence="8">
        <text>2 pyruvate + H(+) = (2S)-2-acetolactate + CO2</text>
        <dbReference type="Rhea" id="RHEA:25249"/>
        <dbReference type="ChEBI" id="CHEBI:15361"/>
        <dbReference type="ChEBI" id="CHEBI:15378"/>
        <dbReference type="ChEBI" id="CHEBI:16526"/>
        <dbReference type="ChEBI" id="CHEBI:58476"/>
        <dbReference type="EC" id="2.2.1.6"/>
    </reaction>
</comment>
<dbReference type="Pfam" id="PF10369">
    <property type="entry name" value="ALS_ss_C"/>
    <property type="match status" value="1"/>
</dbReference>
<dbReference type="UniPathway" id="UPA00049">
    <property type="reaction ID" value="UER00059"/>
</dbReference>
<dbReference type="InterPro" id="IPR054480">
    <property type="entry name" value="AHAS_small-like_ACT"/>
</dbReference>
<reference evidence="10 11" key="1">
    <citation type="submission" date="2016-10" db="EMBL/GenBank/DDBJ databases">
        <authorList>
            <person name="de Groot N.N."/>
        </authorList>
    </citation>
    <scope>NUCLEOTIDE SEQUENCE [LARGE SCALE GENOMIC DNA]</scope>
    <source>
        <strain evidence="10 11">GAS522</strain>
    </source>
</reference>
<dbReference type="NCBIfam" id="TIGR00119">
    <property type="entry name" value="acolac_sm"/>
    <property type="match status" value="1"/>
</dbReference>
<evidence type="ECO:0000313" key="11">
    <source>
        <dbReference type="Proteomes" id="UP000183208"/>
    </source>
</evidence>
<dbReference type="NCBIfam" id="NF008864">
    <property type="entry name" value="PRK11895.1"/>
    <property type="match status" value="1"/>
</dbReference>
<dbReference type="Gene3D" id="3.30.70.1150">
    <property type="entry name" value="ACT-like. Chain A, domain 2"/>
    <property type="match status" value="1"/>
</dbReference>
<comment type="pathway">
    <text evidence="1">Amino-acid biosynthesis; L-isoleucine biosynthesis; L-isoleucine from 2-oxobutanoate: step 1/4.</text>
</comment>
<dbReference type="Pfam" id="PF22629">
    <property type="entry name" value="ACT_AHAS_ss"/>
    <property type="match status" value="1"/>
</dbReference>
<dbReference type="SUPFAM" id="SSF55021">
    <property type="entry name" value="ACT-like"/>
    <property type="match status" value="2"/>
</dbReference>
<dbReference type="InterPro" id="IPR019455">
    <property type="entry name" value="Acetolactate_synth_ssu_C"/>
</dbReference>
<evidence type="ECO:0000256" key="4">
    <source>
        <dbReference type="ARBA" id="ARBA00011744"/>
    </source>
</evidence>
<evidence type="ECO:0000256" key="2">
    <source>
        <dbReference type="ARBA" id="ARBA00005025"/>
    </source>
</evidence>
<evidence type="ECO:0000256" key="3">
    <source>
        <dbReference type="ARBA" id="ARBA00006341"/>
    </source>
</evidence>